<evidence type="ECO:0000256" key="1">
    <source>
        <dbReference type="SAM" id="MobiDB-lite"/>
    </source>
</evidence>
<dbReference type="PANTHER" id="PTHR36881">
    <property type="entry name" value="DERMOKINE"/>
    <property type="match status" value="1"/>
</dbReference>
<dbReference type="VGNC" id="VGNC:71903">
    <property type="gene designation" value="DMKN"/>
</dbReference>
<dbReference type="AlphaFoldDB" id="A0A1D5RHL5"/>
<evidence type="ECO:0000313" key="3">
    <source>
        <dbReference type="Proteomes" id="UP000006718"/>
    </source>
</evidence>
<dbReference type="Proteomes" id="UP000006718">
    <property type="component" value="Chromosome 19"/>
</dbReference>
<feature type="region of interest" description="Disordered" evidence="1">
    <location>
        <begin position="19"/>
        <end position="143"/>
    </location>
</feature>
<keyword evidence="3" id="KW-1185">Reference proteome</keyword>
<sequence length="240" mass="25346">LSAATNRLKTGKVWRLERGLESDWGSNKSATPLGATGSPLGPLGQRLKSCFPLQGSSTGSSSGNHGGSGGGNGHKPGCENPGNEARGTGGSGIQDSRGERVSSNTREVSKEGNHLLGGSGDNDPGQGSSWGSRGGDAVGGVNTVNSETSPGMFNFDTFWKNFKSKLGFINWDAISKNKVPPPSTRALLYFSRLWEDFKHNTPFLNWKAIIEPRANLSLQLLQITAPPSSTLWGMASVCRD</sequence>
<dbReference type="Bgee" id="ENSMMUG00000019064">
    <property type="expression patterns" value="Expressed in cerebellar cortex and 5 other cell types or tissues"/>
</dbReference>
<accession>A0A1D5RHL5</accession>
<dbReference type="GO" id="GO:1903575">
    <property type="term" value="P:cornified envelope assembly"/>
    <property type="evidence" value="ECO:0007669"/>
    <property type="project" value="InterPro"/>
</dbReference>
<reference evidence="2" key="2">
    <citation type="submission" date="2019-01" db="EMBL/GenBank/DDBJ databases">
        <authorList>
            <person name="Graves T."/>
            <person name="Eichler E.E."/>
            <person name="Wilson R.K."/>
        </authorList>
    </citation>
    <scope>NUCLEOTIDE SEQUENCE [LARGE SCALE GENOMIC DNA]</scope>
    <source>
        <strain evidence="2">17573</strain>
    </source>
</reference>
<evidence type="ECO:0000313" key="4">
    <source>
        <dbReference type="VGNC" id="VGNC:71903"/>
    </source>
</evidence>
<reference evidence="2" key="3">
    <citation type="submission" date="2025-08" db="UniProtKB">
        <authorList>
            <consortium name="Ensembl"/>
        </authorList>
    </citation>
    <scope>IDENTIFICATION</scope>
    <source>
        <strain evidence="2">17573</strain>
    </source>
</reference>
<dbReference type="GeneTree" id="ENSGT00960000186736"/>
<dbReference type="Ensembl" id="ENSMMUT00000059065.2">
    <property type="protein sequence ID" value="ENSMMUP00000059809.2"/>
    <property type="gene ID" value="ENSMMUG00000019064.4"/>
</dbReference>
<evidence type="ECO:0000313" key="2">
    <source>
        <dbReference type="Ensembl" id="ENSMMUP00000059809.2"/>
    </source>
</evidence>
<proteinExistence type="predicted"/>
<dbReference type="STRING" id="9544.ENSMMUP00000059809"/>
<dbReference type="VEuPathDB" id="HostDB:ENSMMUG00000019064"/>
<organism evidence="2 3">
    <name type="scientific">Macaca mulatta</name>
    <name type="common">Rhesus macaque</name>
    <dbReference type="NCBI Taxonomy" id="9544"/>
    <lineage>
        <taxon>Eukaryota</taxon>
        <taxon>Metazoa</taxon>
        <taxon>Chordata</taxon>
        <taxon>Craniata</taxon>
        <taxon>Vertebrata</taxon>
        <taxon>Euteleostomi</taxon>
        <taxon>Mammalia</taxon>
        <taxon>Eutheria</taxon>
        <taxon>Euarchontoglires</taxon>
        <taxon>Primates</taxon>
        <taxon>Haplorrhini</taxon>
        <taxon>Catarrhini</taxon>
        <taxon>Cercopithecidae</taxon>
        <taxon>Cercopithecinae</taxon>
        <taxon>Macaca</taxon>
    </lineage>
</organism>
<reference evidence="2" key="4">
    <citation type="submission" date="2025-09" db="UniProtKB">
        <authorList>
            <consortium name="Ensembl"/>
        </authorList>
    </citation>
    <scope>IDENTIFICATION</scope>
    <source>
        <strain evidence="2">17573</strain>
    </source>
</reference>
<gene>
    <name evidence="4" type="primary">DMKN</name>
</gene>
<dbReference type="PANTHER" id="PTHR36881:SF1">
    <property type="entry name" value="DERMOKINE"/>
    <property type="match status" value="1"/>
</dbReference>
<protein>
    <submittedName>
        <fullName evidence="2">Dermokine</fullName>
    </submittedName>
</protein>
<reference evidence="3" key="1">
    <citation type="journal article" date="2007" name="Science">
        <title>Evolutionary and biomedical insights from the rhesus macaque genome.</title>
        <authorList>
            <person name="Gibbs R.A."/>
            <person name="Rogers J."/>
            <person name="Katze M.G."/>
            <person name="Bumgarner R."/>
            <person name="Weinstock G.M."/>
            <person name="Mardis E.R."/>
            <person name="Remington K.A."/>
            <person name="Strausberg R.L."/>
            <person name="Venter J.C."/>
            <person name="Wilson R.K."/>
            <person name="Batzer M.A."/>
            <person name="Bustamante C.D."/>
            <person name="Eichler E.E."/>
            <person name="Hahn M.W."/>
            <person name="Hardison R.C."/>
            <person name="Makova K.D."/>
            <person name="Miller W."/>
            <person name="Milosavljevic A."/>
            <person name="Palermo R.E."/>
            <person name="Siepel A."/>
            <person name="Sikela J.M."/>
            <person name="Attaway T."/>
            <person name="Bell S."/>
            <person name="Bernard K.E."/>
            <person name="Buhay C.J."/>
            <person name="Chandrabose M.N."/>
            <person name="Dao M."/>
            <person name="Davis C."/>
            <person name="Delehaunty K.D."/>
            <person name="Ding Y."/>
            <person name="Dinh H.H."/>
            <person name="Dugan-Rocha S."/>
            <person name="Fulton L.A."/>
            <person name="Gabisi R.A."/>
            <person name="Garner T.T."/>
            <person name="Godfrey J."/>
            <person name="Hawes A.C."/>
            <person name="Hernandez J."/>
            <person name="Hines S."/>
            <person name="Holder M."/>
            <person name="Hume J."/>
            <person name="Jhangiani S.N."/>
            <person name="Joshi V."/>
            <person name="Khan Z.M."/>
            <person name="Kirkness E.F."/>
            <person name="Cree A."/>
            <person name="Fowler R.G."/>
            <person name="Lee S."/>
            <person name="Lewis L.R."/>
            <person name="Li Z."/>
            <person name="Liu Y.-S."/>
            <person name="Moore S.M."/>
            <person name="Muzny D."/>
            <person name="Nazareth L.V."/>
            <person name="Ngo D.N."/>
            <person name="Okwuonu G.O."/>
            <person name="Pai G."/>
            <person name="Parker D."/>
            <person name="Paul H.A."/>
            <person name="Pfannkoch C."/>
            <person name="Pohl C.S."/>
            <person name="Rogers Y.-H.C."/>
            <person name="Ruiz S.J."/>
            <person name="Sabo A."/>
            <person name="Santibanez J."/>
            <person name="Schneider B.W."/>
            <person name="Smith S.M."/>
            <person name="Sodergren E."/>
            <person name="Svatek A.F."/>
            <person name="Utterback T.R."/>
            <person name="Vattathil S."/>
            <person name="Warren W."/>
            <person name="White C.S."/>
            <person name="Chinwalla A.T."/>
            <person name="Feng Y."/>
            <person name="Halpern A.L."/>
            <person name="Hillier L.W."/>
            <person name="Huang X."/>
            <person name="Minx P."/>
            <person name="Nelson J.O."/>
            <person name="Pepin K.H."/>
            <person name="Qin X."/>
            <person name="Sutton G.G."/>
            <person name="Venter E."/>
            <person name="Walenz B.P."/>
            <person name="Wallis J.W."/>
            <person name="Worley K.C."/>
            <person name="Yang S.-P."/>
            <person name="Jones S.M."/>
            <person name="Marra M.A."/>
            <person name="Rocchi M."/>
            <person name="Schein J.E."/>
            <person name="Baertsch R."/>
            <person name="Clarke L."/>
            <person name="Csuros M."/>
            <person name="Glasscock J."/>
            <person name="Harris R.A."/>
            <person name="Havlak P."/>
            <person name="Jackson A.R."/>
            <person name="Jiang H."/>
            <person name="Liu Y."/>
            <person name="Messina D.N."/>
            <person name="Shen Y."/>
            <person name="Song H.X.-Z."/>
            <person name="Wylie T."/>
            <person name="Zhang L."/>
            <person name="Birney E."/>
            <person name="Han K."/>
            <person name="Konkel M.K."/>
            <person name="Lee J."/>
            <person name="Smit A.F.A."/>
            <person name="Ullmer B."/>
            <person name="Wang H."/>
            <person name="Xing J."/>
            <person name="Burhans R."/>
            <person name="Cheng Z."/>
            <person name="Karro J.E."/>
            <person name="Ma J."/>
            <person name="Raney B."/>
            <person name="She X."/>
            <person name="Cox M.J."/>
            <person name="Demuth J.P."/>
            <person name="Dumas L.J."/>
            <person name="Han S.-G."/>
            <person name="Hopkins J."/>
            <person name="Karimpour-Fard A."/>
            <person name="Kim Y.H."/>
            <person name="Pollack J.R."/>
            <person name="Vinar T."/>
            <person name="Addo-Quaye C."/>
            <person name="Degenhardt J."/>
            <person name="Denby A."/>
            <person name="Hubisz M.J."/>
            <person name="Indap A."/>
            <person name="Kosiol C."/>
            <person name="Lahn B.T."/>
            <person name="Lawson H.A."/>
            <person name="Marklein A."/>
            <person name="Nielsen R."/>
            <person name="Vallender E.J."/>
            <person name="Clark A.G."/>
            <person name="Ferguson B."/>
            <person name="Hernandez R.D."/>
            <person name="Hirani K."/>
            <person name="Kehrer-Sawatzki H."/>
            <person name="Kolb J."/>
            <person name="Patil S."/>
            <person name="Pu L.-L."/>
            <person name="Ren Y."/>
            <person name="Smith D.G."/>
            <person name="Wheeler D.A."/>
            <person name="Schenck I."/>
            <person name="Ball E.V."/>
            <person name="Chen R."/>
            <person name="Cooper D.N."/>
            <person name="Giardine B."/>
            <person name="Hsu F."/>
            <person name="Kent W.J."/>
            <person name="Lesk A."/>
            <person name="Nelson D.L."/>
            <person name="O'brien W.E."/>
            <person name="Pruefer K."/>
            <person name="Stenson P.D."/>
            <person name="Wallace J.C."/>
            <person name="Ke H."/>
            <person name="Liu X.-M."/>
            <person name="Wang P."/>
            <person name="Xiang A.P."/>
            <person name="Yang F."/>
            <person name="Barber G.P."/>
            <person name="Haussler D."/>
            <person name="Karolchik D."/>
            <person name="Kern A.D."/>
            <person name="Kuhn R.M."/>
            <person name="Smith K.E."/>
            <person name="Zwieg A.S."/>
        </authorList>
    </citation>
    <scope>NUCLEOTIDE SEQUENCE [LARGE SCALE GENOMIC DNA]</scope>
    <source>
        <strain evidence="3">17573</strain>
    </source>
</reference>
<dbReference type="InterPro" id="IPR033541">
    <property type="entry name" value="Dermokine"/>
</dbReference>
<feature type="compositionally biased region" description="Gly residues" evidence="1">
    <location>
        <begin position="64"/>
        <end position="74"/>
    </location>
</feature>
<name>A0A1D5RHL5_MACMU</name>
<dbReference type="InParanoid" id="A0A1D5RHL5"/>